<keyword evidence="2" id="KW-0812">Transmembrane</keyword>
<reference evidence="3 4" key="1">
    <citation type="submission" date="2013-05" db="EMBL/GenBank/DDBJ databases">
        <title>Draft genome of the parasitic nematode Anyclostoma ceylanicum.</title>
        <authorList>
            <person name="Mitreva M."/>
        </authorList>
    </citation>
    <scope>NUCLEOTIDE SEQUENCE [LARGE SCALE GENOMIC DNA]</scope>
</reference>
<sequence>MIVLAIVQIANEGPAITPPPVDIHGFGSLFGVTVYSFMCHHSIPSLITPMTVYTEEQTEAEKKKSKTAHILSDIVIYVTMLGLPTVISIITDDMLLLATVTGSYPGVGVQFLIPCLLVIYSRNYAKNELNFPVPKKYASPFESRYWLYAIFLWAAFSIVMVTLNLIGVQF</sequence>
<proteinExistence type="predicted"/>
<protein>
    <recommendedName>
        <fullName evidence="5">Amino acid transporter transmembrane domain-containing protein</fullName>
    </recommendedName>
</protein>
<feature type="transmembrane region" description="Helical" evidence="2">
    <location>
        <begin position="145"/>
        <end position="166"/>
    </location>
</feature>
<dbReference type="AlphaFoldDB" id="A0A0D6M8I6"/>
<keyword evidence="4" id="KW-1185">Reference proteome</keyword>
<keyword evidence="2" id="KW-1133">Transmembrane helix</keyword>
<feature type="transmembrane region" description="Helical" evidence="2">
    <location>
        <begin position="102"/>
        <end position="120"/>
    </location>
</feature>
<keyword evidence="2" id="KW-0472">Membrane</keyword>
<dbReference type="PANTHER" id="PTHR16189:SF0">
    <property type="entry name" value="TRANSMEMBRANE PROTEIN 104"/>
    <property type="match status" value="1"/>
</dbReference>
<dbReference type="EMBL" id="KE124779">
    <property type="protein sequence ID" value="EPB80464.1"/>
    <property type="molecule type" value="Genomic_DNA"/>
</dbReference>
<dbReference type="PANTHER" id="PTHR16189">
    <property type="entry name" value="TRANSMEMBRANE PROTEIN 104-RELATED"/>
    <property type="match status" value="1"/>
</dbReference>
<accession>A0A0D6M8I6</accession>
<evidence type="ECO:0000313" key="3">
    <source>
        <dbReference type="EMBL" id="EPB80464.1"/>
    </source>
</evidence>
<dbReference type="Proteomes" id="UP000054495">
    <property type="component" value="Unassembled WGS sequence"/>
</dbReference>
<evidence type="ECO:0000256" key="2">
    <source>
        <dbReference type="SAM" id="Phobius"/>
    </source>
</evidence>
<name>A0A0D6M8I6_9BILA</name>
<dbReference type="GO" id="GO:0016020">
    <property type="term" value="C:membrane"/>
    <property type="evidence" value="ECO:0007669"/>
    <property type="project" value="UniProtKB-SubCell"/>
</dbReference>
<organism evidence="3 4">
    <name type="scientific">Ancylostoma ceylanicum</name>
    <dbReference type="NCBI Taxonomy" id="53326"/>
    <lineage>
        <taxon>Eukaryota</taxon>
        <taxon>Metazoa</taxon>
        <taxon>Ecdysozoa</taxon>
        <taxon>Nematoda</taxon>
        <taxon>Chromadorea</taxon>
        <taxon>Rhabditida</taxon>
        <taxon>Rhabditina</taxon>
        <taxon>Rhabditomorpha</taxon>
        <taxon>Strongyloidea</taxon>
        <taxon>Ancylostomatidae</taxon>
        <taxon>Ancylostomatinae</taxon>
        <taxon>Ancylostoma</taxon>
    </lineage>
</organism>
<evidence type="ECO:0000313" key="4">
    <source>
        <dbReference type="Proteomes" id="UP000054495"/>
    </source>
</evidence>
<evidence type="ECO:0000256" key="1">
    <source>
        <dbReference type="ARBA" id="ARBA00004141"/>
    </source>
</evidence>
<evidence type="ECO:0008006" key="5">
    <source>
        <dbReference type="Google" id="ProtNLM"/>
    </source>
</evidence>
<gene>
    <name evidence="3" type="ORF">ANCCEY_00361</name>
</gene>
<comment type="subcellular location">
    <subcellularLocation>
        <location evidence="1">Membrane</location>
        <topology evidence="1">Multi-pass membrane protein</topology>
    </subcellularLocation>
</comment>
<feature type="transmembrane region" description="Helical" evidence="2">
    <location>
        <begin position="70"/>
        <end position="90"/>
    </location>
</feature>